<dbReference type="EMBL" id="OX596107">
    <property type="protein sequence ID" value="CAI9702200.1"/>
    <property type="molecule type" value="Genomic_DNA"/>
</dbReference>
<organism evidence="1 2">
    <name type="scientific">Rangifer tarandus platyrhynchus</name>
    <name type="common">Svalbard reindeer</name>
    <dbReference type="NCBI Taxonomy" id="3082113"/>
    <lineage>
        <taxon>Eukaryota</taxon>
        <taxon>Metazoa</taxon>
        <taxon>Chordata</taxon>
        <taxon>Craniata</taxon>
        <taxon>Vertebrata</taxon>
        <taxon>Euteleostomi</taxon>
        <taxon>Mammalia</taxon>
        <taxon>Eutheria</taxon>
        <taxon>Laurasiatheria</taxon>
        <taxon>Artiodactyla</taxon>
        <taxon>Ruminantia</taxon>
        <taxon>Pecora</taxon>
        <taxon>Cervidae</taxon>
        <taxon>Odocoileinae</taxon>
        <taxon>Rangifer</taxon>
    </lineage>
</organism>
<sequence>MERQEGYEKGEVRELEEEFSGGFGSKVTGRSEVPLPVTVEMERAVRHEVWTRKAAGELSAARKRSFQYQGPWGSGPRALCATGVGSNCVCDL</sequence>
<accession>A0ACB0ENF1</accession>
<protein>
    <submittedName>
        <fullName evidence="1">Uncharacterized protein</fullName>
    </submittedName>
</protein>
<proteinExistence type="predicted"/>
<evidence type="ECO:0000313" key="1">
    <source>
        <dbReference type="EMBL" id="CAI9702200.1"/>
    </source>
</evidence>
<dbReference type="Proteomes" id="UP001162501">
    <property type="component" value="Chromosome 23"/>
</dbReference>
<name>A0ACB0ENF1_RANTA</name>
<gene>
    <name evidence="1" type="ORF">MRATA1EN3_LOCUS13413</name>
</gene>
<reference evidence="1" key="1">
    <citation type="submission" date="2023-05" db="EMBL/GenBank/DDBJ databases">
        <authorList>
            <consortium name="ELIXIR-Norway"/>
        </authorList>
    </citation>
    <scope>NUCLEOTIDE SEQUENCE</scope>
</reference>
<evidence type="ECO:0000313" key="2">
    <source>
        <dbReference type="Proteomes" id="UP001162501"/>
    </source>
</evidence>